<dbReference type="InterPro" id="IPR032807">
    <property type="entry name" value="GNVR"/>
</dbReference>
<protein>
    <submittedName>
        <fullName evidence="12">Polysaccharide biosynthesis tyrosine autokinase</fullName>
        <ecNumber evidence="12">2.7.10.2</ecNumber>
    </submittedName>
</protein>
<feature type="domain" description="Tyrosine-protein kinase G-rich" evidence="11">
    <location>
        <begin position="454"/>
        <end position="530"/>
    </location>
</feature>
<dbReference type="Gene3D" id="3.40.50.300">
    <property type="entry name" value="P-loop containing nucleotide triphosphate hydrolases"/>
    <property type="match status" value="1"/>
</dbReference>
<reference evidence="12" key="1">
    <citation type="submission" date="2020-10" db="EMBL/GenBank/DDBJ databases">
        <authorList>
            <person name="Gilroy R."/>
        </authorList>
    </citation>
    <scope>NUCLEOTIDE SEQUENCE</scope>
    <source>
        <strain evidence="12">3924</strain>
    </source>
</reference>
<evidence type="ECO:0000256" key="5">
    <source>
        <dbReference type="ARBA" id="ARBA00022840"/>
    </source>
</evidence>
<dbReference type="EMBL" id="JADIMV010000130">
    <property type="protein sequence ID" value="MBO8440483.1"/>
    <property type="molecule type" value="Genomic_DNA"/>
</dbReference>
<dbReference type="GO" id="GO:0005524">
    <property type="term" value="F:ATP binding"/>
    <property type="evidence" value="ECO:0007669"/>
    <property type="project" value="UniProtKB-KW"/>
</dbReference>
<dbReference type="CDD" id="cd05387">
    <property type="entry name" value="BY-kinase"/>
    <property type="match status" value="1"/>
</dbReference>
<organism evidence="12 13">
    <name type="scientific">Candidatus Aphodosoma intestinipullorum</name>
    <dbReference type="NCBI Taxonomy" id="2840674"/>
    <lineage>
        <taxon>Bacteria</taxon>
        <taxon>Pseudomonadati</taxon>
        <taxon>Bacteroidota</taxon>
        <taxon>Bacteroidia</taxon>
        <taxon>Bacteroidales</taxon>
        <taxon>Candidatus Aphodosoma</taxon>
    </lineage>
</organism>
<keyword evidence="12" id="KW-0808">Transferase</keyword>
<sequence length="796" mass="90333">MQTGNNNHPHPKNNTRQENNIDEIDIRELLMKMLRKWYVFVAAFIVCVSLAVLYIIITPSEYSTTSSMLVRSDNTMGFLSSSLSGPASSLLDQAKAVDDEMEIMRSKTILGEMIDRLDLHTDIFYKKQFGVYRELYHNSPLQIIHPEGYLSSMRGVLEIKAAKKKKGGWKFEFKHTYLSEETEYECETDNLSSPVETPWGKFAFVEHPEYIDPDYQNYKLKFITRTRKSNIERYAELITVALTNKKTNVMTISMTGENATKSEAIINTMVELYELDALKDKNETAVKMTDFITRRLVLLEEELSVVEQKVEEYRTKNNLADLSAQSKAVIESVSDYDKQVTLIDLQYTLVSDIENYVINSKEGDLLPSNTGVEDQTLANLIVSYNNQVLEYQRITRSTNESNPYVSQLKTKIELTRKNIIQTIVNVKKGLALQKQDLQGKNREIEVKISSVPKIEREYVEIAREQEVKRALYVFLLQKREEAQLSLASATNSTKVIDEAYTAEKPVAPRKKLILLAAGMLGLLFGCGYLYIFELINNKVTDKKMLRQLTSLPVIGMIPQAKTNGEHVVVKHGQISSEAEAFKLVRANIKFLFKKPEDNVLMITSSISGEGKSFFAVNLAASLALLNKKVALIGLDIRKPMLKKYMEVKGRYGVVDYLVDPSMTPQDICEKYKDIADLDIYISGTIPPDPTELLTHPRLKELMSWLRGNYDYVIIDSAPVSLVADSLIIDPLADAVIYVSRCGVTPKEYIYNLNELVNDGRLNNVSIVLNGVKKSNLYGYGYGYYYTNPSGNKHPKK</sequence>
<evidence type="ECO:0000313" key="13">
    <source>
        <dbReference type="Proteomes" id="UP000712007"/>
    </source>
</evidence>
<feature type="domain" description="CobQ/CobB/MinD/ParA nucleotide binding" evidence="9">
    <location>
        <begin position="600"/>
        <end position="774"/>
    </location>
</feature>
<dbReference type="Pfam" id="PF13807">
    <property type="entry name" value="GNVR"/>
    <property type="match status" value="1"/>
</dbReference>
<feature type="domain" description="Polysaccharide chain length determinant N-terminal" evidence="10">
    <location>
        <begin position="22"/>
        <end position="116"/>
    </location>
</feature>
<evidence type="ECO:0000259" key="9">
    <source>
        <dbReference type="Pfam" id="PF01656"/>
    </source>
</evidence>
<keyword evidence="2" id="KW-1003">Cell membrane</keyword>
<evidence type="ECO:0000259" key="10">
    <source>
        <dbReference type="Pfam" id="PF02706"/>
    </source>
</evidence>
<evidence type="ECO:0000256" key="6">
    <source>
        <dbReference type="ARBA" id="ARBA00022989"/>
    </source>
</evidence>
<keyword evidence="4" id="KW-0547">Nucleotide-binding</keyword>
<evidence type="ECO:0000256" key="3">
    <source>
        <dbReference type="ARBA" id="ARBA00022692"/>
    </source>
</evidence>
<dbReference type="InterPro" id="IPR002586">
    <property type="entry name" value="CobQ/CobB/MinD/ParA_Nub-bd_dom"/>
</dbReference>
<feature type="transmembrane region" description="Helical" evidence="8">
    <location>
        <begin position="512"/>
        <end position="535"/>
    </location>
</feature>
<dbReference type="AlphaFoldDB" id="A0A940DKY6"/>
<name>A0A940DKY6_9BACT</name>
<reference evidence="12" key="2">
    <citation type="journal article" date="2021" name="PeerJ">
        <title>Extensive microbial diversity within the chicken gut microbiome revealed by metagenomics and culture.</title>
        <authorList>
            <person name="Gilroy R."/>
            <person name="Ravi A."/>
            <person name="Getino M."/>
            <person name="Pursley I."/>
            <person name="Horton D.L."/>
            <person name="Alikhan N.F."/>
            <person name="Baker D."/>
            <person name="Gharbi K."/>
            <person name="Hall N."/>
            <person name="Watson M."/>
            <person name="Adriaenssens E.M."/>
            <person name="Foster-Nyarko E."/>
            <person name="Jarju S."/>
            <person name="Secka A."/>
            <person name="Antonio M."/>
            <person name="Oren A."/>
            <person name="Chaudhuri R.R."/>
            <person name="La Ragione R."/>
            <person name="Hildebrand F."/>
            <person name="Pallen M.J."/>
        </authorList>
    </citation>
    <scope>NUCLEOTIDE SEQUENCE</scope>
    <source>
        <strain evidence="12">3924</strain>
    </source>
</reference>
<dbReference type="EC" id="2.7.10.2" evidence="12"/>
<dbReference type="GO" id="GO:0005886">
    <property type="term" value="C:plasma membrane"/>
    <property type="evidence" value="ECO:0007669"/>
    <property type="project" value="UniProtKB-SubCell"/>
</dbReference>
<evidence type="ECO:0000256" key="1">
    <source>
        <dbReference type="ARBA" id="ARBA00004651"/>
    </source>
</evidence>
<dbReference type="InterPro" id="IPR005702">
    <property type="entry name" value="Wzc-like_C"/>
</dbReference>
<evidence type="ECO:0000256" key="7">
    <source>
        <dbReference type="ARBA" id="ARBA00023136"/>
    </source>
</evidence>
<evidence type="ECO:0000313" key="12">
    <source>
        <dbReference type="EMBL" id="MBO8440483.1"/>
    </source>
</evidence>
<dbReference type="InterPro" id="IPR050445">
    <property type="entry name" value="Bact_polysacc_biosynth/exp"/>
</dbReference>
<accession>A0A940DKY6</accession>
<dbReference type="Proteomes" id="UP000712007">
    <property type="component" value="Unassembled WGS sequence"/>
</dbReference>
<keyword evidence="3 8" id="KW-0812">Transmembrane</keyword>
<dbReference type="PANTHER" id="PTHR32309">
    <property type="entry name" value="TYROSINE-PROTEIN KINASE"/>
    <property type="match status" value="1"/>
</dbReference>
<dbReference type="InterPro" id="IPR003856">
    <property type="entry name" value="LPS_length_determ_N"/>
</dbReference>
<dbReference type="PANTHER" id="PTHR32309:SF13">
    <property type="entry name" value="FERRIC ENTEROBACTIN TRANSPORT PROTEIN FEPE"/>
    <property type="match status" value="1"/>
</dbReference>
<dbReference type="InterPro" id="IPR027417">
    <property type="entry name" value="P-loop_NTPase"/>
</dbReference>
<comment type="caution">
    <text evidence="12">The sequence shown here is derived from an EMBL/GenBank/DDBJ whole genome shotgun (WGS) entry which is preliminary data.</text>
</comment>
<dbReference type="SUPFAM" id="SSF52540">
    <property type="entry name" value="P-loop containing nucleoside triphosphate hydrolases"/>
    <property type="match status" value="1"/>
</dbReference>
<feature type="transmembrane region" description="Helical" evidence="8">
    <location>
        <begin position="37"/>
        <end position="57"/>
    </location>
</feature>
<keyword evidence="7 8" id="KW-0472">Membrane</keyword>
<proteinExistence type="predicted"/>
<dbReference type="GO" id="GO:0004715">
    <property type="term" value="F:non-membrane spanning protein tyrosine kinase activity"/>
    <property type="evidence" value="ECO:0007669"/>
    <property type="project" value="UniProtKB-EC"/>
</dbReference>
<keyword evidence="5" id="KW-0067">ATP-binding</keyword>
<evidence type="ECO:0000256" key="4">
    <source>
        <dbReference type="ARBA" id="ARBA00022741"/>
    </source>
</evidence>
<dbReference type="NCBIfam" id="TIGR01007">
    <property type="entry name" value="eps_fam"/>
    <property type="match status" value="1"/>
</dbReference>
<gene>
    <name evidence="12" type="ORF">IAC51_07520</name>
</gene>
<evidence type="ECO:0000256" key="2">
    <source>
        <dbReference type="ARBA" id="ARBA00022475"/>
    </source>
</evidence>
<comment type="subcellular location">
    <subcellularLocation>
        <location evidence="1">Cell membrane</location>
        <topology evidence="1">Multi-pass membrane protein</topology>
    </subcellularLocation>
</comment>
<dbReference type="Pfam" id="PF02706">
    <property type="entry name" value="Wzz"/>
    <property type="match status" value="1"/>
</dbReference>
<keyword evidence="6 8" id="KW-1133">Transmembrane helix</keyword>
<dbReference type="Pfam" id="PF01656">
    <property type="entry name" value="CbiA"/>
    <property type="match status" value="1"/>
</dbReference>
<evidence type="ECO:0000256" key="8">
    <source>
        <dbReference type="SAM" id="Phobius"/>
    </source>
</evidence>
<evidence type="ECO:0000259" key="11">
    <source>
        <dbReference type="Pfam" id="PF13807"/>
    </source>
</evidence>